<accession>A0A8K0ERY8</accession>
<proteinExistence type="predicted"/>
<dbReference type="EMBL" id="OV696688">
    <property type="protein sequence ID" value="CAH1259401.1"/>
    <property type="molecule type" value="Genomic_DNA"/>
</dbReference>
<sequence>MTVLARTSEIFPAIESPAMERETVNFNFPSEYPMDVKMQAAAGVQSSGIESLPNENQRPQGKVEPLKNGQMLGQKTAMNGKVKGVVDDVKEQLQLQTAKLENGTNYEETTLTPLEEELKELRMRVEELRPYRDKAQKMEKAVQDLHEALKQSKSKVLSQQRQIDGLKRELQGKVDELAAEKEATEQLVTEHSEALKVYESKTRQQQEQLDRLQRDLGATQRKGTEATLAKEAYETAARQEIHQLQEELRSSQLQLQLEKVAKIRAWADIETLKAGTKRLWEEHSDFAKAAQEELLHLTERVKEQAMLLGSIHPLLPGVDELTECQCHLPELTSDDVLLTSHMRECQSCQRVVTPYLFHIKTCRKFNCEHCAHVRRLYCGHVFTCEREECDVTGCVETREVIQGSQLSPEELQNDKQFKDRISAHLRKSTSPFYGTECGGLFRAFQQTEYWAFAVGPVNLHRHQVNNRLLQMCRRVLPTTVSLAEQAVTACLSHSDLWSRCGHRKRCLVCNICLTSLRSCASCTLPKCEICVIAAMACARHSINCTNANCKILFCYHYRQYVREGDTVYPSPIVLALFRESILMLNRSPIAASLL</sequence>
<name>A0A8K0ERY8_BRALA</name>
<dbReference type="OrthoDB" id="10039970at2759"/>
<evidence type="ECO:0000313" key="2">
    <source>
        <dbReference type="EMBL" id="CAH1259401.1"/>
    </source>
</evidence>
<protein>
    <submittedName>
        <fullName evidence="2">Hypp2271 protein</fullName>
    </submittedName>
</protein>
<gene>
    <name evidence="2" type="primary">Hypp2271</name>
    <name evidence="2" type="ORF">BLAG_LOCUS16722</name>
</gene>
<evidence type="ECO:0000256" key="1">
    <source>
        <dbReference type="SAM" id="Coils"/>
    </source>
</evidence>
<feature type="coiled-coil region" evidence="1">
    <location>
        <begin position="131"/>
        <end position="261"/>
    </location>
</feature>
<keyword evidence="1" id="KW-0175">Coiled coil</keyword>
<keyword evidence="3" id="KW-1185">Reference proteome</keyword>
<dbReference type="Gene3D" id="1.20.1020.10">
    <property type="entry name" value="TAZ domain"/>
    <property type="match status" value="1"/>
</dbReference>
<evidence type="ECO:0000313" key="3">
    <source>
        <dbReference type="Proteomes" id="UP000838412"/>
    </source>
</evidence>
<organism evidence="2 3">
    <name type="scientific">Branchiostoma lanceolatum</name>
    <name type="common">Common lancelet</name>
    <name type="synonym">Amphioxus lanceolatum</name>
    <dbReference type="NCBI Taxonomy" id="7740"/>
    <lineage>
        <taxon>Eukaryota</taxon>
        <taxon>Metazoa</taxon>
        <taxon>Chordata</taxon>
        <taxon>Cephalochordata</taxon>
        <taxon>Leptocardii</taxon>
        <taxon>Amphioxiformes</taxon>
        <taxon>Branchiostomatidae</taxon>
        <taxon>Branchiostoma</taxon>
    </lineage>
</organism>
<dbReference type="Proteomes" id="UP000838412">
    <property type="component" value="Chromosome 3"/>
</dbReference>
<dbReference type="InterPro" id="IPR035898">
    <property type="entry name" value="TAZ_dom_sf"/>
</dbReference>
<reference evidence="2" key="1">
    <citation type="submission" date="2022-01" db="EMBL/GenBank/DDBJ databases">
        <authorList>
            <person name="Braso-Vives M."/>
        </authorList>
    </citation>
    <scope>NUCLEOTIDE SEQUENCE</scope>
</reference>
<dbReference type="AlphaFoldDB" id="A0A8K0ERY8"/>